<dbReference type="InterPro" id="IPR001431">
    <property type="entry name" value="Pept_M16_Zn_BS"/>
</dbReference>
<comment type="caution">
    <text evidence="5">The sequence shown here is derived from an EMBL/GenBank/DDBJ whole genome shotgun (WGS) entry which is preliminary data.</text>
</comment>
<evidence type="ECO:0000259" key="3">
    <source>
        <dbReference type="Pfam" id="PF00675"/>
    </source>
</evidence>
<dbReference type="Pfam" id="PF05193">
    <property type="entry name" value="Peptidase_M16_C"/>
    <property type="match status" value="1"/>
</dbReference>
<gene>
    <name evidence="5" type="ORF">UY72_C0037G0005</name>
</gene>
<dbReference type="Gene3D" id="3.30.830.10">
    <property type="entry name" value="Metalloenzyme, LuxS/M16 peptidase-like"/>
    <property type="match status" value="2"/>
</dbReference>
<dbReference type="PANTHER" id="PTHR11851">
    <property type="entry name" value="METALLOPROTEASE"/>
    <property type="match status" value="1"/>
</dbReference>
<evidence type="ECO:0000256" key="2">
    <source>
        <dbReference type="RuleBase" id="RU004447"/>
    </source>
</evidence>
<organism evidence="5 6">
    <name type="scientific">Candidatus Uhrbacteria bacterium GW2011_GWD2_52_7</name>
    <dbReference type="NCBI Taxonomy" id="1618989"/>
    <lineage>
        <taxon>Bacteria</taxon>
        <taxon>Candidatus Uhriibacteriota</taxon>
    </lineage>
</organism>
<dbReference type="SUPFAM" id="SSF63411">
    <property type="entry name" value="LuxS/MPP-like metallohydrolase"/>
    <property type="match status" value="2"/>
</dbReference>
<evidence type="ECO:0000259" key="4">
    <source>
        <dbReference type="Pfam" id="PF05193"/>
    </source>
</evidence>
<dbReference type="GO" id="GO:0006508">
    <property type="term" value="P:proteolysis"/>
    <property type="evidence" value="ECO:0007669"/>
    <property type="project" value="InterPro"/>
</dbReference>
<dbReference type="GO" id="GO:0046872">
    <property type="term" value="F:metal ion binding"/>
    <property type="evidence" value="ECO:0007669"/>
    <property type="project" value="InterPro"/>
</dbReference>
<dbReference type="GO" id="GO:0004222">
    <property type="term" value="F:metalloendopeptidase activity"/>
    <property type="evidence" value="ECO:0007669"/>
    <property type="project" value="InterPro"/>
</dbReference>
<dbReference type="EMBL" id="LCRD01000037">
    <property type="protein sequence ID" value="KKW29636.1"/>
    <property type="molecule type" value="Genomic_DNA"/>
</dbReference>
<evidence type="ECO:0000256" key="1">
    <source>
        <dbReference type="ARBA" id="ARBA00007261"/>
    </source>
</evidence>
<protein>
    <submittedName>
        <fullName evidence="5">Processing peptidase</fullName>
    </submittedName>
</protein>
<accession>A0A0G1XFD4</accession>
<evidence type="ECO:0000313" key="5">
    <source>
        <dbReference type="EMBL" id="KKW29636.1"/>
    </source>
</evidence>
<dbReference type="PANTHER" id="PTHR11851:SF49">
    <property type="entry name" value="MITOCHONDRIAL-PROCESSING PEPTIDASE SUBUNIT ALPHA"/>
    <property type="match status" value="1"/>
</dbReference>
<feature type="domain" description="Peptidase M16 C-terminal" evidence="4">
    <location>
        <begin position="168"/>
        <end position="343"/>
    </location>
</feature>
<dbReference type="InterPro" id="IPR011765">
    <property type="entry name" value="Pept_M16_N"/>
</dbReference>
<dbReference type="InterPro" id="IPR050361">
    <property type="entry name" value="MPP/UQCRC_Complex"/>
</dbReference>
<dbReference type="Proteomes" id="UP000034846">
    <property type="component" value="Unassembled WGS sequence"/>
</dbReference>
<dbReference type="PROSITE" id="PS00143">
    <property type="entry name" value="INSULINASE"/>
    <property type="match status" value="1"/>
</dbReference>
<name>A0A0G1XFD4_9BACT</name>
<dbReference type="Pfam" id="PF00675">
    <property type="entry name" value="Peptidase_M16"/>
    <property type="match status" value="1"/>
</dbReference>
<dbReference type="InterPro" id="IPR011249">
    <property type="entry name" value="Metalloenz_LuxS/M16"/>
</dbReference>
<feature type="domain" description="Peptidase M16 N-terminal" evidence="3">
    <location>
        <begin position="21"/>
        <end position="160"/>
    </location>
</feature>
<dbReference type="AlphaFoldDB" id="A0A0G1XFD4"/>
<proteinExistence type="inferred from homology"/>
<reference evidence="5 6" key="1">
    <citation type="journal article" date="2015" name="Nature">
        <title>rRNA introns, odd ribosomes, and small enigmatic genomes across a large radiation of phyla.</title>
        <authorList>
            <person name="Brown C.T."/>
            <person name="Hug L.A."/>
            <person name="Thomas B.C."/>
            <person name="Sharon I."/>
            <person name="Castelle C.J."/>
            <person name="Singh A."/>
            <person name="Wilkins M.J."/>
            <person name="Williams K.H."/>
            <person name="Banfield J.F."/>
        </authorList>
    </citation>
    <scope>NUCLEOTIDE SEQUENCE [LARGE SCALE GENOMIC DNA]</scope>
</reference>
<dbReference type="PATRIC" id="fig|1618989.3.peg.572"/>
<dbReference type="InterPro" id="IPR007863">
    <property type="entry name" value="Peptidase_M16_C"/>
</dbReference>
<sequence>MVKAQQLKNGINVHLVPFAGTEAVTLLVLVKVGSRNESLPVWGGSHFIEHLMFKGTKKRPKTIDISRELDRYGAEYNAYTGKDLTGYYVKIDAQKAGVAVDLLHDMLFHSHYDAKEVTREKKVIIEEIKMYEENPIMHVEDLLEEAMFDGHVLGRNIAGTAKSMMAMRREDVLKYRDAYYIPSRMTIVMAGKVPKDAMQQLERTFGKVKKGKAVANIEPFVGRVPTDIPIVRIQNKPLEQMQVAIGFEAPGRGHEDMEALKLLGVILGGTMSSRLFIEVRERKALCYSVRASIDAYEDMGIFSIRAGLDASRLTLAMDVIMREIRKVVKDGVTADELAMAKDNIRGGMMLRLEDSSDRAEYFGRQQIFFGEVSTPEERMKKFSAVTLADIKRVAAQVLDLRKMSIAAIGPYKNEREFLKHFPQVRKEKRRA</sequence>
<comment type="similarity">
    <text evidence="1 2">Belongs to the peptidase M16 family.</text>
</comment>
<evidence type="ECO:0000313" key="6">
    <source>
        <dbReference type="Proteomes" id="UP000034846"/>
    </source>
</evidence>